<dbReference type="STRING" id="6573.A0A210QY45"/>
<organism evidence="9 10">
    <name type="scientific">Mizuhopecten yessoensis</name>
    <name type="common">Japanese scallop</name>
    <name type="synonym">Patinopecten yessoensis</name>
    <dbReference type="NCBI Taxonomy" id="6573"/>
    <lineage>
        <taxon>Eukaryota</taxon>
        <taxon>Metazoa</taxon>
        <taxon>Spiralia</taxon>
        <taxon>Lophotrochozoa</taxon>
        <taxon>Mollusca</taxon>
        <taxon>Bivalvia</taxon>
        <taxon>Autobranchia</taxon>
        <taxon>Pteriomorphia</taxon>
        <taxon>Pectinida</taxon>
        <taxon>Pectinoidea</taxon>
        <taxon>Pectinidae</taxon>
        <taxon>Mizuhopecten</taxon>
    </lineage>
</organism>
<keyword evidence="1 7" id="KW-0489">Methyltransferase</keyword>
<evidence type="ECO:0000313" key="9">
    <source>
        <dbReference type="EMBL" id="OWF53677.1"/>
    </source>
</evidence>
<dbReference type="AlphaFoldDB" id="A0A210QY45"/>
<comment type="pathway">
    <text evidence="5">Amino-acid biosynthesis; L-methionine biosynthesis via de novo pathway.</text>
</comment>
<evidence type="ECO:0000259" key="8">
    <source>
        <dbReference type="PROSITE" id="PS50970"/>
    </source>
</evidence>
<accession>A0A210QY45</accession>
<dbReference type="PROSITE" id="PS50970">
    <property type="entry name" value="HCY"/>
    <property type="match status" value="1"/>
</dbReference>
<dbReference type="GO" id="GO:0008270">
    <property type="term" value="F:zinc ion binding"/>
    <property type="evidence" value="ECO:0007669"/>
    <property type="project" value="InterPro"/>
</dbReference>
<dbReference type="InterPro" id="IPR017226">
    <property type="entry name" value="BHMT-like"/>
</dbReference>
<dbReference type="SUPFAM" id="SSF82282">
    <property type="entry name" value="Homocysteine S-methyltransferase"/>
    <property type="match status" value="1"/>
</dbReference>
<dbReference type="PANTHER" id="PTHR46015:SF1">
    <property type="entry name" value="HOMOCYSTEINE S-METHYLTRANSFERASE-LIKE ISOFORM 1"/>
    <property type="match status" value="1"/>
</dbReference>
<feature type="binding site" evidence="7">
    <location>
        <position position="289"/>
    </location>
    <ligand>
        <name>Zn(2+)</name>
        <dbReference type="ChEBI" id="CHEBI:29105"/>
    </ligand>
</feature>
<dbReference type="InterPro" id="IPR051486">
    <property type="entry name" value="Hcy_S-methyltransferase"/>
</dbReference>
<comment type="caution">
    <text evidence="9">The sequence shown here is derived from an EMBL/GenBank/DDBJ whole genome shotgun (WGS) entry which is preliminary data.</text>
</comment>
<keyword evidence="3 6" id="KW-0479">Metal-binding</keyword>
<evidence type="ECO:0000256" key="4">
    <source>
        <dbReference type="ARBA" id="ARBA00022833"/>
    </source>
</evidence>
<keyword evidence="10" id="KW-1185">Reference proteome</keyword>
<dbReference type="Proteomes" id="UP000242188">
    <property type="component" value="Unassembled WGS sequence"/>
</dbReference>
<evidence type="ECO:0000256" key="7">
    <source>
        <dbReference type="PROSITE-ProRule" id="PRU00333"/>
    </source>
</evidence>
<dbReference type="GO" id="GO:0008898">
    <property type="term" value="F:S-adenosylmethionine-homocysteine S-methyltransferase activity"/>
    <property type="evidence" value="ECO:0007669"/>
    <property type="project" value="TreeGrafter"/>
</dbReference>
<feature type="binding site" evidence="6 7">
    <location>
        <position position="224"/>
    </location>
    <ligand>
        <name>Zn(2+)</name>
        <dbReference type="ChEBI" id="CHEBI:29105"/>
    </ligand>
</feature>
<reference evidence="9 10" key="1">
    <citation type="journal article" date="2017" name="Nat. Ecol. Evol.">
        <title>Scallop genome provides insights into evolution of bilaterian karyotype and development.</title>
        <authorList>
            <person name="Wang S."/>
            <person name="Zhang J."/>
            <person name="Jiao W."/>
            <person name="Li J."/>
            <person name="Xun X."/>
            <person name="Sun Y."/>
            <person name="Guo X."/>
            <person name="Huan P."/>
            <person name="Dong B."/>
            <person name="Zhang L."/>
            <person name="Hu X."/>
            <person name="Sun X."/>
            <person name="Wang J."/>
            <person name="Zhao C."/>
            <person name="Wang Y."/>
            <person name="Wang D."/>
            <person name="Huang X."/>
            <person name="Wang R."/>
            <person name="Lv J."/>
            <person name="Li Y."/>
            <person name="Zhang Z."/>
            <person name="Liu B."/>
            <person name="Lu W."/>
            <person name="Hui Y."/>
            <person name="Liang J."/>
            <person name="Zhou Z."/>
            <person name="Hou R."/>
            <person name="Li X."/>
            <person name="Liu Y."/>
            <person name="Li H."/>
            <person name="Ning X."/>
            <person name="Lin Y."/>
            <person name="Zhao L."/>
            <person name="Xing Q."/>
            <person name="Dou J."/>
            <person name="Li Y."/>
            <person name="Mao J."/>
            <person name="Guo H."/>
            <person name="Dou H."/>
            <person name="Li T."/>
            <person name="Mu C."/>
            <person name="Jiang W."/>
            <person name="Fu Q."/>
            <person name="Fu X."/>
            <person name="Miao Y."/>
            <person name="Liu J."/>
            <person name="Yu Q."/>
            <person name="Li R."/>
            <person name="Liao H."/>
            <person name="Li X."/>
            <person name="Kong Y."/>
            <person name="Jiang Z."/>
            <person name="Chourrout D."/>
            <person name="Li R."/>
            <person name="Bao Z."/>
        </authorList>
    </citation>
    <scope>NUCLEOTIDE SEQUENCE [LARGE SCALE GENOMIC DNA]</scope>
    <source>
        <strain evidence="9 10">PY_sf001</strain>
    </source>
</reference>
<evidence type="ECO:0000256" key="2">
    <source>
        <dbReference type="ARBA" id="ARBA00022679"/>
    </source>
</evidence>
<feature type="domain" description="Hcy-binding" evidence="8">
    <location>
        <begin position="1"/>
        <end position="304"/>
    </location>
</feature>
<name>A0A210QY45_MIZYE</name>
<evidence type="ECO:0000313" key="10">
    <source>
        <dbReference type="Proteomes" id="UP000242188"/>
    </source>
</evidence>
<keyword evidence="4 6" id="KW-0862">Zinc</keyword>
<sequence length="306" mass="33797">MANCEIVILDGGSATELERLGETSINADPLWSARLLHSNPELIKQAHKNFIEAGSDVVVTATYQASVEGFCQELQITEDEAVRLMFSGTKIARDAWREASDSIRTERKCWVAGSVGPYGACLHDGSEYSGTYMDKMSKQDLIDWHRPRVQALLDSKVDILAIETIPATEEAEAVLDLLQDYPGAKAWVTFSCKDGNQTFHGERFSDAIEAVAKRQGVEAVGVNCTDPQFITPLLKSIQHLNLTIPVIVKPNSGEDWEKGIGFYNRDKCVPVVSMVTEWMELGATWIGGCCRIFPADIADIKQKLKT</sequence>
<evidence type="ECO:0000256" key="5">
    <source>
        <dbReference type="ARBA" id="ARBA00034478"/>
    </source>
</evidence>
<dbReference type="PANTHER" id="PTHR46015">
    <property type="entry name" value="ZGC:172121"/>
    <property type="match status" value="1"/>
</dbReference>
<dbReference type="EMBL" id="NEDP02001253">
    <property type="protein sequence ID" value="OWF53677.1"/>
    <property type="molecule type" value="Genomic_DNA"/>
</dbReference>
<dbReference type="GO" id="GO:0009086">
    <property type="term" value="P:methionine biosynthetic process"/>
    <property type="evidence" value="ECO:0007669"/>
    <property type="project" value="InterPro"/>
</dbReference>
<feature type="binding site" evidence="7">
    <location>
        <position position="290"/>
    </location>
    <ligand>
        <name>Zn(2+)</name>
        <dbReference type="ChEBI" id="CHEBI:29105"/>
    </ligand>
</feature>
<dbReference type="OrthoDB" id="261426at2759"/>
<evidence type="ECO:0000256" key="3">
    <source>
        <dbReference type="ARBA" id="ARBA00022723"/>
    </source>
</evidence>
<proteinExistence type="predicted"/>
<dbReference type="GO" id="GO:0032259">
    <property type="term" value="P:methylation"/>
    <property type="evidence" value="ECO:0007669"/>
    <property type="project" value="UniProtKB-KW"/>
</dbReference>
<dbReference type="Pfam" id="PF02574">
    <property type="entry name" value="S-methyl_trans"/>
    <property type="match status" value="1"/>
</dbReference>
<keyword evidence="2 7" id="KW-0808">Transferase</keyword>
<dbReference type="UniPathway" id="UPA00051">
    <property type="reaction ID" value="UER00083"/>
</dbReference>
<dbReference type="FunFam" id="3.20.20.330:FF:000002">
    <property type="entry name" value="Homocysteine S-methyltransferase"/>
    <property type="match status" value="1"/>
</dbReference>
<dbReference type="GO" id="GO:0033528">
    <property type="term" value="P:S-methylmethionine cycle"/>
    <property type="evidence" value="ECO:0007669"/>
    <property type="project" value="TreeGrafter"/>
</dbReference>
<comment type="cofactor">
    <cofactor evidence="6">
        <name>Zn(2+)</name>
        <dbReference type="ChEBI" id="CHEBI:29105"/>
    </cofactor>
    <text evidence="6">Binds 1 zinc ion per subunit.</text>
</comment>
<evidence type="ECO:0000256" key="1">
    <source>
        <dbReference type="ARBA" id="ARBA00022603"/>
    </source>
</evidence>
<gene>
    <name evidence="9" type="ORF">KP79_PYT20519</name>
</gene>
<protein>
    <submittedName>
        <fullName evidence="9">Homocysteine S-methyltransferase YbgG</fullName>
    </submittedName>
</protein>
<dbReference type="Gene3D" id="3.20.20.330">
    <property type="entry name" value="Homocysteine-binding-like domain"/>
    <property type="match status" value="1"/>
</dbReference>
<dbReference type="InterPro" id="IPR003726">
    <property type="entry name" value="HCY_dom"/>
</dbReference>
<dbReference type="InterPro" id="IPR036589">
    <property type="entry name" value="HCY_dom_sf"/>
</dbReference>
<evidence type="ECO:0000256" key="6">
    <source>
        <dbReference type="PIRSR" id="PIRSR037505-2"/>
    </source>
</evidence>
<dbReference type="PIRSF" id="PIRSF037505">
    <property type="entry name" value="Betaine_HMT"/>
    <property type="match status" value="1"/>
</dbReference>
<dbReference type="NCBIfam" id="NF007020">
    <property type="entry name" value="PRK09485.1"/>
    <property type="match status" value="1"/>
</dbReference>